<reference evidence="2" key="2">
    <citation type="submission" date="2015-01" db="EMBL/GenBank/DDBJ databases">
        <title>Evolutionary Origins and Diversification of the Mycorrhizal Mutualists.</title>
        <authorList>
            <consortium name="DOE Joint Genome Institute"/>
            <consortium name="Mycorrhizal Genomics Consortium"/>
            <person name="Kohler A."/>
            <person name="Kuo A."/>
            <person name="Nagy L.G."/>
            <person name="Floudas D."/>
            <person name="Copeland A."/>
            <person name="Barry K.W."/>
            <person name="Cichocki N."/>
            <person name="Veneault-Fourrey C."/>
            <person name="LaButti K."/>
            <person name="Lindquist E.A."/>
            <person name="Lipzen A."/>
            <person name="Lundell T."/>
            <person name="Morin E."/>
            <person name="Murat C."/>
            <person name="Riley R."/>
            <person name="Ohm R."/>
            <person name="Sun H."/>
            <person name="Tunlid A."/>
            <person name="Henrissat B."/>
            <person name="Grigoriev I.V."/>
            <person name="Hibbett D.S."/>
            <person name="Martin F."/>
        </authorList>
    </citation>
    <scope>NUCLEOTIDE SEQUENCE [LARGE SCALE GENOMIC DNA]</scope>
    <source>
        <strain evidence="2">Foug A</strain>
    </source>
</reference>
<dbReference type="Proteomes" id="UP000053989">
    <property type="component" value="Unassembled WGS sequence"/>
</dbReference>
<sequence length="55" mass="6706">MCNKAENDEDWDWYYVNIFVDCDMFMRCRGRGIRHKSIREAMCCLLDDHNTLDKQ</sequence>
<evidence type="ECO:0000313" key="2">
    <source>
        <dbReference type="Proteomes" id="UP000053989"/>
    </source>
</evidence>
<accession>A0A0C3D3Q9</accession>
<reference evidence="1 2" key="1">
    <citation type="submission" date="2014-04" db="EMBL/GenBank/DDBJ databases">
        <authorList>
            <consortium name="DOE Joint Genome Institute"/>
            <person name="Kuo A."/>
            <person name="Kohler A."/>
            <person name="Nagy L.G."/>
            <person name="Floudas D."/>
            <person name="Copeland A."/>
            <person name="Barry K.W."/>
            <person name="Cichocki N."/>
            <person name="Veneault-Fourrey C."/>
            <person name="LaButti K."/>
            <person name="Lindquist E.A."/>
            <person name="Lipzen A."/>
            <person name="Lundell T."/>
            <person name="Morin E."/>
            <person name="Murat C."/>
            <person name="Sun H."/>
            <person name="Tunlid A."/>
            <person name="Henrissat B."/>
            <person name="Grigoriev I.V."/>
            <person name="Hibbett D.S."/>
            <person name="Martin F."/>
            <person name="Nordberg H.P."/>
            <person name="Cantor M.N."/>
            <person name="Hua S.X."/>
        </authorList>
    </citation>
    <scope>NUCLEOTIDE SEQUENCE [LARGE SCALE GENOMIC DNA]</scope>
    <source>
        <strain evidence="1 2">Foug A</strain>
    </source>
</reference>
<proteinExistence type="predicted"/>
<organism evidence="1 2">
    <name type="scientific">Scleroderma citrinum Foug A</name>
    <dbReference type="NCBI Taxonomy" id="1036808"/>
    <lineage>
        <taxon>Eukaryota</taxon>
        <taxon>Fungi</taxon>
        <taxon>Dikarya</taxon>
        <taxon>Basidiomycota</taxon>
        <taxon>Agaricomycotina</taxon>
        <taxon>Agaricomycetes</taxon>
        <taxon>Agaricomycetidae</taxon>
        <taxon>Boletales</taxon>
        <taxon>Sclerodermatineae</taxon>
        <taxon>Sclerodermataceae</taxon>
        <taxon>Scleroderma</taxon>
    </lineage>
</organism>
<dbReference type="EMBL" id="KN822294">
    <property type="protein sequence ID" value="KIM51039.1"/>
    <property type="molecule type" value="Genomic_DNA"/>
</dbReference>
<gene>
    <name evidence="1" type="ORF">SCLCIDRAFT_33789</name>
</gene>
<protein>
    <submittedName>
        <fullName evidence="1">Uncharacterized protein</fullName>
    </submittedName>
</protein>
<evidence type="ECO:0000313" key="1">
    <source>
        <dbReference type="EMBL" id="KIM51039.1"/>
    </source>
</evidence>
<name>A0A0C3D3Q9_9AGAM</name>
<dbReference type="OrthoDB" id="3267098at2759"/>
<dbReference type="AlphaFoldDB" id="A0A0C3D3Q9"/>
<dbReference type="STRING" id="1036808.A0A0C3D3Q9"/>
<keyword evidence="2" id="KW-1185">Reference proteome</keyword>
<dbReference type="InParanoid" id="A0A0C3D3Q9"/>
<dbReference type="HOGENOM" id="CLU_3033710_0_0_1"/>